<reference evidence="5" key="2">
    <citation type="submission" date="2022-01" db="EMBL/GenBank/DDBJ databases">
        <authorList>
            <person name="Yamashiro T."/>
            <person name="Shiraishi A."/>
            <person name="Satake H."/>
            <person name="Nakayama K."/>
        </authorList>
    </citation>
    <scope>NUCLEOTIDE SEQUENCE</scope>
</reference>
<keyword evidence="1" id="KW-0064">Aspartyl protease</keyword>
<evidence type="ECO:0000256" key="1">
    <source>
        <dbReference type="ARBA" id="ARBA00022750"/>
    </source>
</evidence>
<dbReference type="Pfam" id="PF07727">
    <property type="entry name" value="RVT_2"/>
    <property type="match status" value="2"/>
</dbReference>
<dbReference type="Proteomes" id="UP001151760">
    <property type="component" value="Unassembled WGS sequence"/>
</dbReference>
<feature type="region of interest" description="Disordered" evidence="2">
    <location>
        <begin position="896"/>
        <end position="924"/>
    </location>
</feature>
<dbReference type="CDD" id="cd09272">
    <property type="entry name" value="RNase_HI_RT_Ty1"/>
    <property type="match status" value="1"/>
</dbReference>
<feature type="compositionally biased region" description="Basic and acidic residues" evidence="2">
    <location>
        <begin position="896"/>
        <end position="916"/>
    </location>
</feature>
<dbReference type="PANTHER" id="PTHR11439">
    <property type="entry name" value="GAG-POL-RELATED RETROTRANSPOSON"/>
    <property type="match status" value="1"/>
</dbReference>
<dbReference type="PANTHER" id="PTHR11439:SF495">
    <property type="entry name" value="REVERSE TRANSCRIPTASE, RNA-DEPENDENT DNA POLYMERASE-RELATED"/>
    <property type="match status" value="1"/>
</dbReference>
<dbReference type="InterPro" id="IPR013103">
    <property type="entry name" value="RVT_2"/>
</dbReference>
<feature type="region of interest" description="Disordered" evidence="2">
    <location>
        <begin position="189"/>
        <end position="211"/>
    </location>
</feature>
<dbReference type="InterPro" id="IPR043502">
    <property type="entry name" value="DNA/RNA_pol_sf"/>
</dbReference>
<feature type="region of interest" description="Disordered" evidence="2">
    <location>
        <begin position="1556"/>
        <end position="1584"/>
    </location>
</feature>
<keyword evidence="6" id="KW-1185">Reference proteome</keyword>
<dbReference type="Pfam" id="PF14223">
    <property type="entry name" value="Retrotran_gag_2"/>
    <property type="match status" value="1"/>
</dbReference>
<name>A0ABQ5AUP5_9ASTR</name>
<reference evidence="5" key="1">
    <citation type="journal article" date="2022" name="Int. J. Mol. Sci.">
        <title>Draft Genome of Tanacetum Coccineum: Genomic Comparison of Closely Related Tanacetum-Family Plants.</title>
        <authorList>
            <person name="Yamashiro T."/>
            <person name="Shiraishi A."/>
            <person name="Nakayama K."/>
            <person name="Satake H."/>
        </authorList>
    </citation>
    <scope>NUCLEOTIDE SEQUENCE</scope>
</reference>
<accession>A0ABQ5AUP5</accession>
<evidence type="ECO:0000259" key="3">
    <source>
        <dbReference type="Pfam" id="PF07727"/>
    </source>
</evidence>
<sequence length="1893" mass="211940">MRMEQYLTFTDHALWEVIVNGDSVSPVASASAGAEGPIPPKTAEQKLARKNELKAKSTLMLAIPDEHLLKFHACKDAKSLWEAIKNRFGGNKESKKMQKTILKQNYENFAASSQEGLDKTYDRFQKLISQLEIHGEVISQEDANLKLLRSLPSAWNNIALIMRNKSDLDTLSMDDLYNNLKVYESEIKGQTSSSSNSQNVAFVSSDNSSSTNEIVNTAHSVSAASSKDQASTASYADDVMFSFFSNQSNAPQLDIEDLEQIDANDLEEMDLKWQVGMLTIRVKRFIKKTGRKLDLNDKETVGFDRTKRNALVDTSTTNTLVVQDGIALQKQYDQQREALNKSNLEIIGYQMGLESLEARIVVHEKNEVVYEENIAFLKYDVQVKDISIKDLKNNQISAKDKTGLGYDSQMNESELNNIHMNDSEVVHSVFNSIESNVYDSLVNDRFKTSEGFHAVPPPYTGNYMPPRPDLSFASKDIVETPKTVRPSAPIIEEWDTDIDNDSVFRPKSDQAKPKFTKINFVKSEKPVLNNKGRVTGQMEIRPVWNNAQRVNHQNKLTHPHPKRISVPTAVATKSGQVSVNAAKQSSLRAATSISTARPVNTAALKPKVNDALSITYSYFKAHSLVRMVFNQKSAAKTNNFKEKVNTAMVNNVTTAGPKAVVSATKGNKENAVKSSACWIWRPTGNGNPQYTLQDQGIFDSGCSRYMTRNKSFLTDYQEIDDGFVAFGGSPKGGKITGKGKIRTGKLDFKDVYFVKELKFNLFSVSQICDKKNSVLFIETEYLVLSPDFKLLDESQVLLKVTRHDNMYSFDPKNIVPSGGLTCLFAKAAIDKCPVTILNTLDPLGKFDGKADEGFLVGYSINSKAFRLVTVGNQTNRNPALPDSPQSLEDVVADDAGKKITEEPANEGERNRQEKEGGASNKEGYANSTNRVFTVSSFVSAVGQSFVNDLLTDPLMPDLEDTTNLLITSIFSGAYDDEDVGAEADLNNLETTLNVSPIPTTRIHNDHPKDQIIRDINLATQTRRMTKISEEHVMRLVDLPKGKHAIGTKWVYRNKKDERGIVVRNKARLVAQGYTQEEGIDYDEVFAPVARIEAISDEFEVKTGSCKVNVARQDLVLLGENLPNGKRAIGTKWVFRNKKDERGIVVRNKARLVAQGYTQEEGIDYDKVFAPVARIEAIRLFFAYASFMGFIVYQMDVKSAFLYGTIEEEVAWYETLSTYLLENGFRRGTIDKTLFIKKDKGDILLVQVYVDDIIFGSTKKSLCTEFEKMMHKKFQMSSMGELTFFLGLQVMQRDDGIFISQDKYVADILKKFNFSSVKTTSTPIETNKALLKDEEAEDVDVHLYRSMIRSLMYLKASRPDIMFVVCTCARFQVTPKVSHLHAVKRLFRYLKRQPKLGLWYPRDSPFNLEAFSDSDYAGASLDRKSITGGCQFLSKRLISWQCKKQTIVANSTTEAKYVAAANCCGQTQTPRQTKRGRDTEIPRSGSPPKKVSDEAVHKELGDKVERAATTAASLDVEQDSGNILKTQSMEIPNVTLSQGIGTGGSPRCQESIGGTISHNRSERVPTHSYDSPLLGGHTPGSDEERLEQDGLTNFILPTPHDSPLSGGHTLGSDEGRPNINELMAIYTNLLNRVLTLETSKTAQDLVINKLKKKVKRLEKKQRARTPGMKLFKIGTSRRKGLDKENVSKQGRKLKTRLMFEEGDFDDDFDDIDDMVNEAMENVKGYIVNTAATRVSDASASVTTAGVSISTAEPIIPPTITTTVFEDKDLTIAQTLVKMRTRIDADALFGARLQKEEKEQFSIDEQARFLVEIITERKRFTYNQLKNKSLEEIQKLYEWEQKWINDFVPIDSKVVKGSRKDKAKGSRKKTVVRKRIGDDEDVNVESLATKYLIVD</sequence>
<dbReference type="EMBL" id="BQNB010012662">
    <property type="protein sequence ID" value="GJT06355.1"/>
    <property type="molecule type" value="Genomic_DNA"/>
</dbReference>
<feature type="region of interest" description="Disordered" evidence="2">
    <location>
        <begin position="1467"/>
        <end position="1496"/>
    </location>
</feature>
<organism evidence="5 6">
    <name type="scientific">Tanacetum coccineum</name>
    <dbReference type="NCBI Taxonomy" id="301880"/>
    <lineage>
        <taxon>Eukaryota</taxon>
        <taxon>Viridiplantae</taxon>
        <taxon>Streptophyta</taxon>
        <taxon>Embryophyta</taxon>
        <taxon>Tracheophyta</taxon>
        <taxon>Spermatophyta</taxon>
        <taxon>Magnoliopsida</taxon>
        <taxon>eudicotyledons</taxon>
        <taxon>Gunneridae</taxon>
        <taxon>Pentapetalae</taxon>
        <taxon>asterids</taxon>
        <taxon>campanulids</taxon>
        <taxon>Asterales</taxon>
        <taxon>Asteraceae</taxon>
        <taxon>Asteroideae</taxon>
        <taxon>Anthemideae</taxon>
        <taxon>Anthemidinae</taxon>
        <taxon>Tanacetum</taxon>
    </lineage>
</organism>
<keyword evidence="1" id="KW-0645">Protease</keyword>
<feature type="domain" description="Reverse transcriptase Ty1/copia-type" evidence="3">
    <location>
        <begin position="1032"/>
        <end position="1094"/>
    </location>
</feature>
<dbReference type="Pfam" id="PF22936">
    <property type="entry name" value="Pol_BBD"/>
    <property type="match status" value="1"/>
</dbReference>
<feature type="domain" description="Retrovirus-related Pol polyprotein from transposon TNT 1-94-like beta-barrel" evidence="4">
    <location>
        <begin position="697"/>
        <end position="770"/>
    </location>
</feature>
<dbReference type="InterPro" id="IPR054722">
    <property type="entry name" value="PolX-like_BBD"/>
</dbReference>
<dbReference type="SUPFAM" id="SSF56672">
    <property type="entry name" value="DNA/RNA polymerases"/>
    <property type="match status" value="1"/>
</dbReference>
<protein>
    <submittedName>
        <fullName evidence="5">Ribonuclease H-like domain-containing protein</fullName>
    </submittedName>
</protein>
<evidence type="ECO:0000259" key="4">
    <source>
        <dbReference type="Pfam" id="PF22936"/>
    </source>
</evidence>
<evidence type="ECO:0000313" key="5">
    <source>
        <dbReference type="EMBL" id="GJT06355.1"/>
    </source>
</evidence>
<gene>
    <name evidence="5" type="ORF">Tco_0840817</name>
</gene>
<evidence type="ECO:0000313" key="6">
    <source>
        <dbReference type="Proteomes" id="UP001151760"/>
    </source>
</evidence>
<comment type="caution">
    <text evidence="5">The sequence shown here is derived from an EMBL/GenBank/DDBJ whole genome shotgun (WGS) entry which is preliminary data.</text>
</comment>
<evidence type="ECO:0000256" key="2">
    <source>
        <dbReference type="SAM" id="MobiDB-lite"/>
    </source>
</evidence>
<keyword evidence="1" id="KW-0378">Hydrolase</keyword>
<proteinExistence type="predicted"/>
<feature type="domain" description="Reverse transcriptase Ty1/copia-type" evidence="3">
    <location>
        <begin position="1120"/>
        <end position="1209"/>
    </location>
</feature>